<feature type="non-terminal residue" evidence="2">
    <location>
        <position position="1"/>
    </location>
</feature>
<accession>A0A821VET6</accession>
<dbReference type="AlphaFoldDB" id="A0A821VET6"/>
<organism evidence="2 3">
    <name type="scientific">Rotaria socialis</name>
    <dbReference type="NCBI Taxonomy" id="392032"/>
    <lineage>
        <taxon>Eukaryota</taxon>
        <taxon>Metazoa</taxon>
        <taxon>Spiralia</taxon>
        <taxon>Gnathifera</taxon>
        <taxon>Rotifera</taxon>
        <taxon>Eurotatoria</taxon>
        <taxon>Bdelloidea</taxon>
        <taxon>Philodinida</taxon>
        <taxon>Philodinidae</taxon>
        <taxon>Rotaria</taxon>
    </lineage>
</organism>
<gene>
    <name evidence="2" type="ORF">QYT958_LOCUS30923</name>
</gene>
<dbReference type="EMBL" id="CAJOBR010012177">
    <property type="protein sequence ID" value="CAF4905041.1"/>
    <property type="molecule type" value="Genomic_DNA"/>
</dbReference>
<name>A0A821VET6_9BILA</name>
<evidence type="ECO:0000256" key="1">
    <source>
        <dbReference type="SAM" id="MobiDB-lite"/>
    </source>
</evidence>
<dbReference type="Proteomes" id="UP000663848">
    <property type="component" value="Unassembled WGS sequence"/>
</dbReference>
<comment type="caution">
    <text evidence="2">The sequence shown here is derived from an EMBL/GenBank/DDBJ whole genome shotgun (WGS) entry which is preliminary data.</text>
</comment>
<feature type="region of interest" description="Disordered" evidence="1">
    <location>
        <begin position="18"/>
        <end position="45"/>
    </location>
</feature>
<reference evidence="2" key="1">
    <citation type="submission" date="2021-02" db="EMBL/GenBank/DDBJ databases">
        <authorList>
            <person name="Nowell W R."/>
        </authorList>
    </citation>
    <scope>NUCLEOTIDE SEQUENCE</scope>
</reference>
<sequence length="45" mass="5284">IVFILFIELTVQRINSNTAISGGGSRSRTQRRRQRMRSLIWTSNY</sequence>
<feature type="non-terminal residue" evidence="2">
    <location>
        <position position="45"/>
    </location>
</feature>
<protein>
    <submittedName>
        <fullName evidence="2">Uncharacterized protein</fullName>
    </submittedName>
</protein>
<evidence type="ECO:0000313" key="3">
    <source>
        <dbReference type="Proteomes" id="UP000663848"/>
    </source>
</evidence>
<evidence type="ECO:0000313" key="2">
    <source>
        <dbReference type="EMBL" id="CAF4905041.1"/>
    </source>
</evidence>
<proteinExistence type="predicted"/>